<dbReference type="AlphaFoldDB" id="A0A3D5QAX4"/>
<protein>
    <submittedName>
        <fullName evidence="3">Cytochrome C biogenesis protein</fullName>
    </submittedName>
</protein>
<feature type="non-terminal residue" evidence="3">
    <location>
        <position position="81"/>
    </location>
</feature>
<accession>A0A3D5QAX4</accession>
<comment type="caution">
    <text evidence="3">The sequence shown here is derived from an EMBL/GenBank/DDBJ whole genome shotgun (WGS) entry which is preliminary data.</text>
</comment>
<feature type="non-terminal residue" evidence="3">
    <location>
        <position position="1"/>
    </location>
</feature>
<gene>
    <name evidence="3" type="ORF">DHM44_02020</name>
</gene>
<evidence type="ECO:0000313" key="4">
    <source>
        <dbReference type="Proteomes" id="UP000262325"/>
    </source>
</evidence>
<sequence>VSLGLMFSRMGQLTSGKEFESYISKESSFLFNNLFLVGGAFAVFLGTVFPIISEALRGVKVSVSVPWYNQIMAPILLGVVL</sequence>
<dbReference type="InterPro" id="IPR032523">
    <property type="entry name" value="CcmF_C"/>
</dbReference>
<evidence type="ECO:0000256" key="1">
    <source>
        <dbReference type="SAM" id="Phobius"/>
    </source>
</evidence>
<keyword evidence="1" id="KW-0472">Membrane</keyword>
<name>A0A3D5QAX4_FLESI</name>
<organism evidence="3 4">
    <name type="scientific">Flexistipes sinusarabici</name>
    <dbReference type="NCBI Taxonomy" id="2352"/>
    <lineage>
        <taxon>Bacteria</taxon>
        <taxon>Pseudomonadati</taxon>
        <taxon>Deferribacterota</taxon>
        <taxon>Deferribacteres</taxon>
        <taxon>Deferribacterales</taxon>
        <taxon>Flexistipitaceae</taxon>
        <taxon>Flexistipes</taxon>
    </lineage>
</organism>
<reference evidence="3 4" key="1">
    <citation type="journal article" date="2018" name="Nat. Biotechnol.">
        <title>A standardized bacterial taxonomy based on genome phylogeny substantially revises the tree of life.</title>
        <authorList>
            <person name="Parks D.H."/>
            <person name="Chuvochina M."/>
            <person name="Waite D.W."/>
            <person name="Rinke C."/>
            <person name="Skarshewski A."/>
            <person name="Chaumeil P.A."/>
            <person name="Hugenholtz P."/>
        </authorList>
    </citation>
    <scope>NUCLEOTIDE SEQUENCE [LARGE SCALE GENOMIC DNA]</scope>
    <source>
        <strain evidence="3">UBA8672</strain>
    </source>
</reference>
<feature type="domain" description="Cytochrome c-type biogenesis protein CcmF C-terminal" evidence="2">
    <location>
        <begin position="2"/>
        <end position="80"/>
    </location>
</feature>
<keyword evidence="1" id="KW-1133">Transmembrane helix</keyword>
<evidence type="ECO:0000259" key="2">
    <source>
        <dbReference type="Pfam" id="PF16327"/>
    </source>
</evidence>
<keyword evidence="1" id="KW-0812">Transmembrane</keyword>
<feature type="transmembrane region" description="Helical" evidence="1">
    <location>
        <begin position="29"/>
        <end position="52"/>
    </location>
</feature>
<dbReference type="Pfam" id="PF16327">
    <property type="entry name" value="CcmF_C"/>
    <property type="match status" value="1"/>
</dbReference>
<proteinExistence type="predicted"/>
<dbReference type="Proteomes" id="UP000262325">
    <property type="component" value="Unassembled WGS sequence"/>
</dbReference>
<evidence type="ECO:0000313" key="3">
    <source>
        <dbReference type="EMBL" id="HCW92439.1"/>
    </source>
</evidence>
<dbReference type="EMBL" id="DPPF01000042">
    <property type="protein sequence ID" value="HCW92439.1"/>
    <property type="molecule type" value="Genomic_DNA"/>
</dbReference>